<dbReference type="Proteomes" id="UP001346877">
    <property type="component" value="Chromosome"/>
</dbReference>
<dbReference type="RefSeq" id="WP_328376275.1">
    <property type="nucleotide sequence ID" value="NZ_CP107936.1"/>
</dbReference>
<organism evidence="6 7">
    <name type="scientific">Micromonospora zamorensis</name>
    <dbReference type="NCBI Taxonomy" id="709883"/>
    <lineage>
        <taxon>Bacteria</taxon>
        <taxon>Bacillati</taxon>
        <taxon>Actinomycetota</taxon>
        <taxon>Actinomycetes</taxon>
        <taxon>Micromonosporales</taxon>
        <taxon>Micromonosporaceae</taxon>
        <taxon>Micromonospora</taxon>
    </lineage>
</organism>
<keyword evidence="3" id="KW-0648">Protein biosynthesis</keyword>
<evidence type="ECO:0000256" key="2">
    <source>
        <dbReference type="ARBA" id="ARBA00022768"/>
    </source>
</evidence>
<dbReference type="SUPFAM" id="SSF50465">
    <property type="entry name" value="EF-Tu/eEF-1alpha/eIF2-gamma C-terminal domain"/>
    <property type="match status" value="1"/>
</dbReference>
<reference evidence="6 7" key="1">
    <citation type="submission" date="2022-10" db="EMBL/GenBank/DDBJ databases">
        <title>The complete genomes of actinobacterial strains from the NBC collection.</title>
        <authorList>
            <person name="Joergensen T.S."/>
            <person name="Alvarez Arevalo M."/>
            <person name="Sterndorff E.B."/>
            <person name="Faurdal D."/>
            <person name="Vuksanovic O."/>
            <person name="Mourched A.-S."/>
            <person name="Charusanti P."/>
            <person name="Shaw S."/>
            <person name="Blin K."/>
            <person name="Weber T."/>
        </authorList>
    </citation>
    <scope>NUCLEOTIDE SEQUENCE [LARGE SCALE GENOMIC DNA]</scope>
    <source>
        <strain evidence="6 7">NBC_00396</strain>
    </source>
</reference>
<dbReference type="Pfam" id="PF03143">
    <property type="entry name" value="GTP_EFTU_D3"/>
    <property type="match status" value="1"/>
</dbReference>
<keyword evidence="7" id="KW-1185">Reference proteome</keyword>
<gene>
    <name evidence="6" type="ORF">OG375_04745</name>
</gene>
<evidence type="ECO:0000256" key="3">
    <source>
        <dbReference type="ARBA" id="ARBA00022917"/>
    </source>
</evidence>
<keyword evidence="1" id="KW-0547">Nucleotide-binding</keyword>
<dbReference type="EMBL" id="CP107941">
    <property type="protein sequence ID" value="WUI85920.1"/>
    <property type="molecule type" value="Genomic_DNA"/>
</dbReference>
<accession>A0ABZ1PQG7</accession>
<evidence type="ECO:0000259" key="5">
    <source>
        <dbReference type="Pfam" id="PF03143"/>
    </source>
</evidence>
<dbReference type="InterPro" id="IPR004160">
    <property type="entry name" value="Transl_elong_EFTu/EF1A_C"/>
</dbReference>
<evidence type="ECO:0000256" key="4">
    <source>
        <dbReference type="ARBA" id="ARBA00023134"/>
    </source>
</evidence>
<proteinExistence type="predicted"/>
<feature type="domain" description="Translation elongation factor EFTu/EF1A C-terminal" evidence="5">
    <location>
        <begin position="1"/>
        <end position="28"/>
    </location>
</feature>
<keyword evidence="2" id="KW-0251">Elongation factor</keyword>
<dbReference type="InterPro" id="IPR009001">
    <property type="entry name" value="Transl_elong_EF1A/Init_IF2_C"/>
</dbReference>
<protein>
    <recommendedName>
        <fullName evidence="5">Translation elongation factor EFTu/EF1A C-terminal domain-containing protein</fullName>
    </recommendedName>
</protein>
<name>A0ABZ1PQG7_9ACTN</name>
<evidence type="ECO:0000256" key="1">
    <source>
        <dbReference type="ARBA" id="ARBA00022741"/>
    </source>
</evidence>
<sequence>MYALTKEEGGRHTPFAADYRPLFYFHPPTCPVAWTWAPGTWSCPATPLVR</sequence>
<dbReference type="Gene3D" id="2.40.30.10">
    <property type="entry name" value="Translation factors"/>
    <property type="match status" value="1"/>
</dbReference>
<evidence type="ECO:0000313" key="6">
    <source>
        <dbReference type="EMBL" id="WUI85920.1"/>
    </source>
</evidence>
<evidence type="ECO:0000313" key="7">
    <source>
        <dbReference type="Proteomes" id="UP001346877"/>
    </source>
</evidence>
<keyword evidence="4" id="KW-0342">GTP-binding</keyword>